<keyword evidence="4" id="KW-1185">Reference proteome</keyword>
<comment type="caution">
    <text evidence="3">The sequence shown here is derived from an EMBL/GenBank/DDBJ whole genome shotgun (WGS) entry which is preliminary data.</text>
</comment>
<accession>A0A3A3YZF3</accession>
<dbReference type="SUPFAM" id="SSF103088">
    <property type="entry name" value="OmpA-like"/>
    <property type="match status" value="1"/>
</dbReference>
<evidence type="ECO:0000256" key="1">
    <source>
        <dbReference type="PROSITE-ProRule" id="PRU00473"/>
    </source>
</evidence>
<gene>
    <name evidence="3" type="ORF">D5H78_10300</name>
</gene>
<dbReference type="InterPro" id="IPR050330">
    <property type="entry name" value="Bact_OuterMem_StrucFunc"/>
</dbReference>
<dbReference type="PANTHER" id="PTHR30329:SF21">
    <property type="entry name" value="LIPOPROTEIN YIAD-RELATED"/>
    <property type="match status" value="1"/>
</dbReference>
<dbReference type="EMBL" id="QZEZ01000004">
    <property type="protein sequence ID" value="RJK96130.1"/>
    <property type="molecule type" value="Genomic_DNA"/>
</dbReference>
<dbReference type="Pfam" id="PF00691">
    <property type="entry name" value="OmpA"/>
    <property type="match status" value="1"/>
</dbReference>
<dbReference type="Proteomes" id="UP000265614">
    <property type="component" value="Unassembled WGS sequence"/>
</dbReference>
<feature type="domain" description="OmpA-like" evidence="2">
    <location>
        <begin position="179"/>
        <end position="293"/>
    </location>
</feature>
<organism evidence="3 4">
    <name type="scientific">Vallicoccus soli</name>
    <dbReference type="NCBI Taxonomy" id="2339232"/>
    <lineage>
        <taxon>Bacteria</taxon>
        <taxon>Bacillati</taxon>
        <taxon>Actinomycetota</taxon>
        <taxon>Actinomycetes</taxon>
        <taxon>Motilibacterales</taxon>
        <taxon>Vallicoccaceae</taxon>
        <taxon>Vallicoccus</taxon>
    </lineage>
</organism>
<sequence length="293" mass="30743">MRTQDADRDALAVRPRPAPGTVAAVEDGRLVVAAATGTSGRLTTTVVVDDRHGGTATRELRLTVLPRPAAAVGAGVLRDPGAEEALRRPVYEDGVPVSRLLSARTDSEVVWRSSATASVSEHLVHVDGRQVCRVPAGAPGERTGCTVRGRALLPAQRVQVRAVGVDGTVAAPVDVPVRPAAASRRLVAVVYFPTGEFYLDEHARATLRGVVEQAAGAGFTAVRMEGHTDADGSSASNDVLSRQRARQVRDWLLPRAEGLEVSGTAGFGEDRPAATNATRAGKAANRRVEVYVG</sequence>
<proteinExistence type="predicted"/>
<dbReference type="OrthoDB" id="5166631at2"/>
<evidence type="ECO:0000259" key="2">
    <source>
        <dbReference type="PROSITE" id="PS51123"/>
    </source>
</evidence>
<reference evidence="3 4" key="1">
    <citation type="submission" date="2018-09" db="EMBL/GenBank/DDBJ databases">
        <title>YIM 75000 draft genome.</title>
        <authorList>
            <person name="Tang S."/>
            <person name="Feng Y."/>
        </authorList>
    </citation>
    <scope>NUCLEOTIDE SEQUENCE [LARGE SCALE GENOMIC DNA]</scope>
    <source>
        <strain evidence="3 4">YIM 75000</strain>
    </source>
</reference>
<evidence type="ECO:0000313" key="3">
    <source>
        <dbReference type="EMBL" id="RJK96130.1"/>
    </source>
</evidence>
<dbReference type="CDD" id="cd07185">
    <property type="entry name" value="OmpA_C-like"/>
    <property type="match status" value="1"/>
</dbReference>
<dbReference type="InterPro" id="IPR036737">
    <property type="entry name" value="OmpA-like_sf"/>
</dbReference>
<dbReference type="GO" id="GO:0016020">
    <property type="term" value="C:membrane"/>
    <property type="evidence" value="ECO:0007669"/>
    <property type="project" value="UniProtKB-UniRule"/>
</dbReference>
<dbReference type="AlphaFoldDB" id="A0A3A3YZF3"/>
<dbReference type="PROSITE" id="PS51123">
    <property type="entry name" value="OMPA_2"/>
    <property type="match status" value="1"/>
</dbReference>
<dbReference type="InterPro" id="IPR006665">
    <property type="entry name" value="OmpA-like"/>
</dbReference>
<name>A0A3A3YZF3_9ACTN</name>
<dbReference type="PANTHER" id="PTHR30329">
    <property type="entry name" value="STATOR ELEMENT OF FLAGELLAR MOTOR COMPLEX"/>
    <property type="match status" value="1"/>
</dbReference>
<keyword evidence="1" id="KW-0472">Membrane</keyword>
<protein>
    <submittedName>
        <fullName evidence="3">OmpA family protein</fullName>
    </submittedName>
</protein>
<evidence type="ECO:0000313" key="4">
    <source>
        <dbReference type="Proteomes" id="UP000265614"/>
    </source>
</evidence>
<dbReference type="Gene3D" id="3.30.1330.60">
    <property type="entry name" value="OmpA-like domain"/>
    <property type="match status" value="1"/>
</dbReference>